<evidence type="ECO:0000313" key="2">
    <source>
        <dbReference type="EMBL" id="KAL1402737.1"/>
    </source>
</evidence>
<dbReference type="Proteomes" id="UP001562425">
    <property type="component" value="Unassembled WGS sequence"/>
</dbReference>
<dbReference type="EMBL" id="JBEHCU010002567">
    <property type="protein sequence ID" value="KAL1402737.1"/>
    <property type="molecule type" value="Genomic_DNA"/>
</dbReference>
<organism evidence="2 3">
    <name type="scientific">Culex pipiens pipiens</name>
    <name type="common">Northern house mosquito</name>
    <dbReference type="NCBI Taxonomy" id="38569"/>
    <lineage>
        <taxon>Eukaryota</taxon>
        <taxon>Metazoa</taxon>
        <taxon>Ecdysozoa</taxon>
        <taxon>Arthropoda</taxon>
        <taxon>Hexapoda</taxon>
        <taxon>Insecta</taxon>
        <taxon>Pterygota</taxon>
        <taxon>Neoptera</taxon>
        <taxon>Endopterygota</taxon>
        <taxon>Diptera</taxon>
        <taxon>Nematocera</taxon>
        <taxon>Culicoidea</taxon>
        <taxon>Culicidae</taxon>
        <taxon>Culicinae</taxon>
        <taxon>Culicini</taxon>
        <taxon>Culex</taxon>
        <taxon>Culex</taxon>
    </lineage>
</organism>
<evidence type="ECO:0000313" key="3">
    <source>
        <dbReference type="Proteomes" id="UP001562425"/>
    </source>
</evidence>
<proteinExistence type="predicted"/>
<feature type="chain" id="PRO_5044806629" evidence="1">
    <location>
        <begin position="19"/>
        <end position="321"/>
    </location>
</feature>
<protein>
    <submittedName>
        <fullName evidence="2">Uncharacterized protein</fullName>
    </submittedName>
</protein>
<keyword evidence="3" id="KW-1185">Reference proteome</keyword>
<name>A0ABD1DT08_CULPP</name>
<comment type="caution">
    <text evidence="2">The sequence shown here is derived from an EMBL/GenBank/DDBJ whole genome shotgun (WGS) entry which is preliminary data.</text>
</comment>
<dbReference type="AlphaFoldDB" id="A0ABD1DT08"/>
<evidence type="ECO:0000256" key="1">
    <source>
        <dbReference type="SAM" id="SignalP"/>
    </source>
</evidence>
<gene>
    <name evidence="2" type="ORF">pipiens_019663</name>
</gene>
<reference evidence="2 3" key="1">
    <citation type="submission" date="2024-05" db="EMBL/GenBank/DDBJ databases">
        <title>Culex pipiens pipiens assembly and annotation.</title>
        <authorList>
            <person name="Alout H."/>
            <person name="Durand T."/>
        </authorList>
    </citation>
    <scope>NUCLEOTIDE SEQUENCE [LARGE SCALE GENOMIC DNA]</scope>
    <source>
        <strain evidence="2">HA-2024</strain>
        <tissue evidence="2">Whole body</tissue>
    </source>
</reference>
<sequence length="321" mass="35516">MKFLCISLILLASCGAFAQTVDDCIRASCRTYEDVNTLWCHADPGHFCQCRPSPSGTWAPQVMPCAPGTLYSFRRQTCVHPYMHDALECLDGGGGGTDDPADSVLCEEVPCVTYWEINTLVCHADPKQFCQCKPLRIEPTVWVPVAMPCAADTSVILVLIAVVALPTASQSVQDCINVSCRTYEDVNTLWCHADPAHFCQCRPSPSGTWVPQVMPCAPGTLYSFRRQTCVHPPMYDDRECDELGPGGGELELALCEEVPCVTYAEVNTLVCHEDRTRFCQCRPLKIDPTVWVPVVMPCAESTSFSFLHQTCTRDELWVNSC</sequence>
<keyword evidence="1" id="KW-0732">Signal</keyword>
<accession>A0ABD1DT08</accession>
<feature type="signal peptide" evidence="1">
    <location>
        <begin position="1"/>
        <end position="18"/>
    </location>
</feature>